<dbReference type="AlphaFoldDB" id="A0A226F210"/>
<proteinExistence type="predicted"/>
<dbReference type="PANTHER" id="PTHR42700">
    <property type="entry name" value="SULFATE ADENYLYLTRANSFERASE"/>
    <property type="match status" value="1"/>
</dbReference>
<keyword evidence="1" id="KW-0808">Transferase</keyword>
<evidence type="ECO:0000313" key="5">
    <source>
        <dbReference type="Proteomes" id="UP000198287"/>
    </source>
</evidence>
<gene>
    <name evidence="4" type="ORF">Fcan01_03097</name>
</gene>
<dbReference type="InterPro" id="IPR059117">
    <property type="entry name" value="APS_kinase_dom"/>
</dbReference>
<dbReference type="GO" id="GO:0019379">
    <property type="term" value="P:sulfate assimilation, phosphoadenylyl sulfate reduction by phosphoadenylyl-sulfate reductase (thioredoxin)"/>
    <property type="evidence" value="ECO:0007669"/>
    <property type="project" value="TreeGrafter"/>
</dbReference>
<sequence>MEPSSSKSVFTTPPSFFSPPPKRPRVETSQGCTILFTGLAKSGKSTLSNRLTTLLKDRGIPVNQLDGKDLASGLCSPAPLREHFVHIASETAKLFNKEGFISIISIVAPNIEDREAAKASHFKDGLRFLEVWVDRPREQCERETGFAKNLIKSIDANYQPPTHPDIHLHRDENNVDALFSQLLDRLMERRVIPSLFIQPKSPATPSSTTTHHSSGIESEDEEGTVFKIPQNGTAIRAVFDQVKKGMIEFGFNGSDADITNGNAYFQQVMSTWTDHYNRCIDPEDMFNPYENRFFPVFISQSLVNKQKNTSTKSPETPNKTLQDEWISVYWAADLGIIKFGKIQVGRSFHQYSKCVKCWQKSTATHYLCNNHSTNIMLHLAVLVDNNNKESRIYAYADQRSVKMKPWDNHMLRSFAKHKKLTTMQTYFTSHPNCKFTGKVKSILFPSPGRQPLMQTTKLSLALICLLRNIARAGNENILPHMFLQAELDMPSADLAAVERTLEQNGITFTVRESENPHPPTSQMALKYCDKLPRVYVGIEKNDKVGIGLKTAKDSGVGSRHTHSTGFRAGPLYQPTISPEQLAVVNYVPPIPQPDWTPEELQQQQAIDQKMKEELDGLEKEFGSDCRRKEALGIAALVIAEMKGLNRHDGVPIRRHNKRFNHLNTAEEGDYERMI</sequence>
<dbReference type="GO" id="GO:0010134">
    <property type="term" value="P:sulfate assimilation via adenylyl sulfate reduction"/>
    <property type="evidence" value="ECO:0007669"/>
    <property type="project" value="TreeGrafter"/>
</dbReference>
<feature type="region of interest" description="Disordered" evidence="2">
    <location>
        <begin position="1"/>
        <end position="25"/>
    </location>
</feature>
<keyword evidence="5" id="KW-1185">Reference proteome</keyword>
<protein>
    <submittedName>
        <fullName evidence="4">Bifunctional 3'-phosphoadenosine 5'-phosphosulfate synthase</fullName>
    </submittedName>
</protein>
<dbReference type="GO" id="GO:0005737">
    <property type="term" value="C:cytoplasm"/>
    <property type="evidence" value="ECO:0007669"/>
    <property type="project" value="TreeGrafter"/>
</dbReference>
<feature type="compositionally biased region" description="Low complexity" evidence="2">
    <location>
        <begin position="201"/>
        <end position="213"/>
    </location>
</feature>
<reference evidence="4 5" key="1">
    <citation type="submission" date="2015-12" db="EMBL/GenBank/DDBJ databases">
        <title>The genome of Folsomia candida.</title>
        <authorList>
            <person name="Faddeeva A."/>
            <person name="Derks M.F."/>
            <person name="Anvar Y."/>
            <person name="Smit S."/>
            <person name="Van Straalen N."/>
            <person name="Roelofs D."/>
        </authorList>
    </citation>
    <scope>NUCLEOTIDE SEQUENCE [LARGE SCALE GENOMIC DNA]</scope>
    <source>
        <strain evidence="4 5">VU population</strain>
        <tissue evidence="4">Whole body</tissue>
    </source>
</reference>
<dbReference type="GO" id="GO:0004781">
    <property type="term" value="F:sulfate adenylyltransferase (ATP) activity"/>
    <property type="evidence" value="ECO:0007669"/>
    <property type="project" value="TreeGrafter"/>
</dbReference>
<dbReference type="OrthoDB" id="506431at2759"/>
<dbReference type="Gene3D" id="3.40.50.300">
    <property type="entry name" value="P-loop containing nucleotide triphosphate hydrolases"/>
    <property type="match status" value="1"/>
</dbReference>
<dbReference type="EMBL" id="LNIX01000001">
    <property type="protein sequence ID" value="OXA63390.1"/>
    <property type="molecule type" value="Genomic_DNA"/>
</dbReference>
<evidence type="ECO:0000259" key="3">
    <source>
        <dbReference type="Pfam" id="PF01583"/>
    </source>
</evidence>
<name>A0A226F210_FOLCA</name>
<dbReference type="Pfam" id="PF01583">
    <property type="entry name" value="APS_kinase"/>
    <property type="match status" value="1"/>
</dbReference>
<dbReference type="PANTHER" id="PTHR42700:SF1">
    <property type="entry name" value="SULFATE ADENYLYLTRANSFERASE"/>
    <property type="match status" value="1"/>
</dbReference>
<organism evidence="4 5">
    <name type="scientific">Folsomia candida</name>
    <name type="common">Springtail</name>
    <dbReference type="NCBI Taxonomy" id="158441"/>
    <lineage>
        <taxon>Eukaryota</taxon>
        <taxon>Metazoa</taxon>
        <taxon>Ecdysozoa</taxon>
        <taxon>Arthropoda</taxon>
        <taxon>Hexapoda</taxon>
        <taxon>Collembola</taxon>
        <taxon>Entomobryomorpha</taxon>
        <taxon>Isotomoidea</taxon>
        <taxon>Isotomidae</taxon>
        <taxon>Proisotominae</taxon>
        <taxon>Folsomia</taxon>
    </lineage>
</organism>
<accession>A0A226F210</accession>
<evidence type="ECO:0000313" key="4">
    <source>
        <dbReference type="EMBL" id="OXA63390.1"/>
    </source>
</evidence>
<dbReference type="SUPFAM" id="SSF52540">
    <property type="entry name" value="P-loop containing nucleoside triphosphate hydrolases"/>
    <property type="match status" value="1"/>
</dbReference>
<dbReference type="Proteomes" id="UP000198287">
    <property type="component" value="Unassembled WGS sequence"/>
</dbReference>
<dbReference type="InterPro" id="IPR027417">
    <property type="entry name" value="P-loop_NTPase"/>
</dbReference>
<comment type="caution">
    <text evidence="4">The sequence shown here is derived from an EMBL/GenBank/DDBJ whole genome shotgun (WGS) entry which is preliminary data.</text>
</comment>
<dbReference type="STRING" id="158441.A0A226F210"/>
<feature type="region of interest" description="Disordered" evidence="2">
    <location>
        <begin position="552"/>
        <end position="572"/>
    </location>
</feature>
<evidence type="ECO:0000256" key="2">
    <source>
        <dbReference type="SAM" id="MobiDB-lite"/>
    </source>
</evidence>
<dbReference type="InterPro" id="IPR050512">
    <property type="entry name" value="Sulf_AdTrans/APS_kinase"/>
</dbReference>
<evidence type="ECO:0000256" key="1">
    <source>
        <dbReference type="ARBA" id="ARBA00022679"/>
    </source>
</evidence>
<feature type="compositionally biased region" description="Low complexity" evidence="2">
    <location>
        <begin position="1"/>
        <end position="15"/>
    </location>
</feature>
<feature type="region of interest" description="Disordered" evidence="2">
    <location>
        <begin position="198"/>
        <end position="223"/>
    </location>
</feature>
<feature type="domain" description="APS kinase" evidence="3">
    <location>
        <begin position="30"/>
        <end position="168"/>
    </location>
</feature>